<dbReference type="AlphaFoldDB" id="A0A1M5B7J9"/>
<keyword evidence="1" id="KW-0472">Membrane</keyword>
<proteinExistence type="predicted"/>
<keyword evidence="3" id="KW-1185">Reference proteome</keyword>
<evidence type="ECO:0000313" key="3">
    <source>
        <dbReference type="Proteomes" id="UP000184368"/>
    </source>
</evidence>
<feature type="transmembrane region" description="Helical" evidence="1">
    <location>
        <begin position="67"/>
        <end position="86"/>
    </location>
</feature>
<dbReference type="Proteomes" id="UP000184368">
    <property type="component" value="Unassembled WGS sequence"/>
</dbReference>
<accession>A0A1M5B7J9</accession>
<feature type="transmembrane region" description="Helical" evidence="1">
    <location>
        <begin position="6"/>
        <end position="25"/>
    </location>
</feature>
<feature type="transmembrane region" description="Helical" evidence="1">
    <location>
        <begin position="143"/>
        <end position="166"/>
    </location>
</feature>
<evidence type="ECO:0000313" key="2">
    <source>
        <dbReference type="EMBL" id="SHF38521.1"/>
    </source>
</evidence>
<dbReference type="OrthoDB" id="621220at2"/>
<name>A0A1M5B7J9_9BACT</name>
<keyword evidence="1" id="KW-1133">Transmembrane helix</keyword>
<protein>
    <recommendedName>
        <fullName evidence="4">Surface antigen</fullName>
    </recommendedName>
</protein>
<gene>
    <name evidence="2" type="ORF">SAMN05444008_107184</name>
</gene>
<organism evidence="2 3">
    <name type="scientific">Cnuella takakiae</name>
    <dbReference type="NCBI Taxonomy" id="1302690"/>
    <lineage>
        <taxon>Bacteria</taxon>
        <taxon>Pseudomonadati</taxon>
        <taxon>Bacteroidota</taxon>
        <taxon>Chitinophagia</taxon>
        <taxon>Chitinophagales</taxon>
        <taxon>Chitinophagaceae</taxon>
        <taxon>Cnuella</taxon>
    </lineage>
</organism>
<dbReference type="Gene3D" id="2.40.160.50">
    <property type="entry name" value="membrane protein fhac: a member of the omp85/tpsb transporter family"/>
    <property type="match status" value="1"/>
</dbReference>
<dbReference type="RefSeq" id="WP_073042979.1">
    <property type="nucleotide sequence ID" value="NZ_FQUO01000007.1"/>
</dbReference>
<feature type="transmembrane region" description="Helical" evidence="1">
    <location>
        <begin position="37"/>
        <end position="55"/>
    </location>
</feature>
<feature type="transmembrane region" description="Helical" evidence="1">
    <location>
        <begin position="98"/>
        <end position="118"/>
    </location>
</feature>
<keyword evidence="1" id="KW-0812">Transmembrane</keyword>
<reference evidence="2 3" key="1">
    <citation type="submission" date="2016-11" db="EMBL/GenBank/DDBJ databases">
        <authorList>
            <person name="Jaros S."/>
            <person name="Januszkiewicz K."/>
            <person name="Wedrychowicz H."/>
        </authorList>
    </citation>
    <scope>NUCLEOTIDE SEQUENCE [LARGE SCALE GENOMIC DNA]</scope>
    <source>
        <strain evidence="2 3">DSM 26897</strain>
    </source>
</reference>
<dbReference type="STRING" id="1302690.BUE76_16885"/>
<evidence type="ECO:0008006" key="4">
    <source>
        <dbReference type="Google" id="ProtNLM"/>
    </source>
</evidence>
<sequence>MKPILYFSLEFFNMLFFGLLFLSHVFRGRQTSRANTLLSVTLFAAVYSSGILLLIDSKLILDLPHLYRTANIFMYLSYPLGYLYVVHTLSQKQWQRRNWLHLILTFVYIVDYLPFFLLDGAMKRNLIEADFLGQTTYLYNQGWIFPAGFHFVFRTILFSVYCMLAYRAIYQAYRASESFREENKSLLAWLIVYNSFLAIRTNQRWLGSTRNALQLNTEWRKYWSLSRRNPETVLAIWHWGSYLLNGTLPYLEMPATASDIYNRSGRAYTIGRFRGPSFLYLESEIRFPILANKLISGVAFANWQSASNGKKQLLKERWEPGAGMGLRFLFNKNTRTNLCLDFAVGRYGASGIFLGLNEAF</sequence>
<dbReference type="EMBL" id="FQUO01000007">
    <property type="protein sequence ID" value="SHF38521.1"/>
    <property type="molecule type" value="Genomic_DNA"/>
</dbReference>
<evidence type="ECO:0000256" key="1">
    <source>
        <dbReference type="SAM" id="Phobius"/>
    </source>
</evidence>